<dbReference type="eggNOG" id="COG3914">
    <property type="taxonomic scope" value="Bacteria"/>
</dbReference>
<dbReference type="EMBL" id="CP003600">
    <property type="protein sequence ID" value="AFY95993.1"/>
    <property type="molecule type" value="Genomic_DNA"/>
</dbReference>
<evidence type="ECO:0000313" key="2">
    <source>
        <dbReference type="Proteomes" id="UP000010366"/>
    </source>
</evidence>
<dbReference type="Proteomes" id="UP000010366">
    <property type="component" value="Chromosome"/>
</dbReference>
<organism evidence="1 2">
    <name type="scientific">Chamaesiphon minutus (strain ATCC 27169 / PCC 6605)</name>
    <dbReference type="NCBI Taxonomy" id="1173020"/>
    <lineage>
        <taxon>Bacteria</taxon>
        <taxon>Bacillati</taxon>
        <taxon>Cyanobacteriota</taxon>
        <taxon>Cyanophyceae</taxon>
        <taxon>Gomontiellales</taxon>
        <taxon>Chamaesiphonaceae</taxon>
        <taxon>Chamaesiphon</taxon>
    </lineage>
</organism>
<gene>
    <name evidence="1" type="ORF">Cha6605_5092</name>
</gene>
<reference evidence="1 2" key="1">
    <citation type="submission" date="2012-05" db="EMBL/GenBank/DDBJ databases">
        <title>Finished chromosome of genome of Chamaesiphon sp. PCC 6605.</title>
        <authorList>
            <consortium name="US DOE Joint Genome Institute"/>
            <person name="Gugger M."/>
            <person name="Coursin T."/>
            <person name="Rippka R."/>
            <person name="Tandeau De Marsac N."/>
            <person name="Huntemann M."/>
            <person name="Wei C.-L."/>
            <person name="Han J."/>
            <person name="Detter J.C."/>
            <person name="Han C."/>
            <person name="Tapia R."/>
            <person name="Chen A."/>
            <person name="Kyrpides N."/>
            <person name="Mavromatis K."/>
            <person name="Markowitz V."/>
            <person name="Szeto E."/>
            <person name="Ivanova N."/>
            <person name="Pagani I."/>
            <person name="Pati A."/>
            <person name="Goodwin L."/>
            <person name="Nordberg H.P."/>
            <person name="Cantor M.N."/>
            <person name="Hua S.X."/>
            <person name="Woyke T."/>
            <person name="Kerfeld C.A."/>
        </authorList>
    </citation>
    <scope>NUCLEOTIDE SEQUENCE [LARGE SCALE GENOMIC DNA]</scope>
    <source>
        <strain evidence="2">ATCC 27169 / PCC 6605</strain>
    </source>
</reference>
<dbReference type="OrthoDB" id="146908at2"/>
<sequence>MRTARSKVNHNFKVFRYSHEVRYLQIDGNTFDSVAIAGNEFVVIYDLDIGMSLDEYVDIMAVGNICLDSAHFGNFNVTIYSLFLKKITVIFEVQRWYSHAGAKLRQQMGLGELVVTTQLAYTQIATKLVNDDEFEMEIPSRIDRIDLEQLIFNSDCDTCFQ</sequence>
<dbReference type="HOGENOM" id="CLU_1640761_0_0_3"/>
<proteinExistence type="predicted"/>
<evidence type="ECO:0000313" key="1">
    <source>
        <dbReference type="EMBL" id="AFY95993.1"/>
    </source>
</evidence>
<dbReference type="Gene3D" id="3.40.50.2000">
    <property type="entry name" value="Glycogen Phosphorylase B"/>
    <property type="match status" value="1"/>
</dbReference>
<accession>K9UMV1</accession>
<name>K9UMV1_CHAP6</name>
<dbReference type="KEGG" id="cmp:Cha6605_5092"/>
<dbReference type="RefSeq" id="WP_015162080.1">
    <property type="nucleotide sequence ID" value="NC_019697.1"/>
</dbReference>
<protein>
    <submittedName>
        <fullName evidence="1">Uncharacterized protein</fullName>
    </submittedName>
</protein>
<dbReference type="STRING" id="1173020.Cha6605_5092"/>
<keyword evidence="2" id="KW-1185">Reference proteome</keyword>
<dbReference type="AlphaFoldDB" id="K9UMV1"/>